<evidence type="ECO:0000313" key="3">
    <source>
        <dbReference type="Proteomes" id="UP000887226"/>
    </source>
</evidence>
<sequence length="274" mass="30619">MHIRSHHFSVRTLLKKPFQSCTPLPLDSPSSVSTSELPHYSFDDWVGHQRSRGSRDVVSLASSSSSSSDETVYGIELNYDSRDNGSRPTSRESRRKRPTLKRRNQEEGGGASPFPTFYQKERKESMSEASARGNSLWSVLSLGTGRSRMSSASSVSSVSSVSKWSFQRRKSSAVADTDGMTFVREDEIGMRSVLEPPPAFTDNGGQWSNKRMVVVPEKKGTRRSRLKDRVEKAVQEGRRSGDFLDKESVDTYVNPRTLSLPLPVDRVIKDVSHS</sequence>
<comment type="caution">
    <text evidence="2">The sequence shown here is derived from an EMBL/GenBank/DDBJ whole genome shotgun (WGS) entry which is preliminary data.</text>
</comment>
<protein>
    <submittedName>
        <fullName evidence="2">Uncharacterized protein</fullName>
    </submittedName>
</protein>
<keyword evidence="3" id="KW-1185">Reference proteome</keyword>
<feature type="compositionally biased region" description="Basic and acidic residues" evidence="1">
    <location>
        <begin position="227"/>
        <end position="241"/>
    </location>
</feature>
<feature type="region of interest" description="Disordered" evidence="1">
    <location>
        <begin position="217"/>
        <end position="241"/>
    </location>
</feature>
<dbReference type="EMBL" id="MU253742">
    <property type="protein sequence ID" value="KAG9248863.1"/>
    <property type="molecule type" value="Genomic_DNA"/>
</dbReference>
<dbReference type="Proteomes" id="UP000887226">
    <property type="component" value="Unassembled WGS sequence"/>
</dbReference>
<feature type="region of interest" description="Disordered" evidence="1">
    <location>
        <begin position="57"/>
        <end position="130"/>
    </location>
</feature>
<feature type="compositionally biased region" description="Basic residues" evidence="1">
    <location>
        <begin position="93"/>
        <end position="102"/>
    </location>
</feature>
<gene>
    <name evidence="2" type="ORF">BJ878DRAFT_476100</name>
</gene>
<dbReference type="AlphaFoldDB" id="A0A9P8CJ13"/>
<evidence type="ECO:0000256" key="1">
    <source>
        <dbReference type="SAM" id="MobiDB-lite"/>
    </source>
</evidence>
<accession>A0A9P8CJ13</accession>
<feature type="compositionally biased region" description="Basic and acidic residues" evidence="1">
    <location>
        <begin position="79"/>
        <end position="92"/>
    </location>
</feature>
<evidence type="ECO:0000313" key="2">
    <source>
        <dbReference type="EMBL" id="KAG9248863.1"/>
    </source>
</evidence>
<reference evidence="2" key="1">
    <citation type="journal article" date="2021" name="IMA Fungus">
        <title>Genomic characterization of three marine fungi, including Emericellopsis atlantica sp. nov. with signatures of a generalist lifestyle and marine biomass degradation.</title>
        <authorList>
            <person name="Hagestad O.C."/>
            <person name="Hou L."/>
            <person name="Andersen J.H."/>
            <person name="Hansen E.H."/>
            <person name="Altermark B."/>
            <person name="Li C."/>
            <person name="Kuhnert E."/>
            <person name="Cox R.J."/>
            <person name="Crous P.W."/>
            <person name="Spatafora J.W."/>
            <person name="Lail K."/>
            <person name="Amirebrahimi M."/>
            <person name="Lipzen A."/>
            <person name="Pangilinan J."/>
            <person name="Andreopoulos W."/>
            <person name="Hayes R.D."/>
            <person name="Ng V."/>
            <person name="Grigoriev I.V."/>
            <person name="Jackson S.A."/>
            <person name="Sutton T.D.S."/>
            <person name="Dobson A.D.W."/>
            <person name="Rama T."/>
        </authorList>
    </citation>
    <scope>NUCLEOTIDE SEQUENCE</scope>
    <source>
        <strain evidence="2">TRa3180A</strain>
    </source>
</reference>
<name>A0A9P8CJ13_9HELO</name>
<organism evidence="2 3">
    <name type="scientific">Calycina marina</name>
    <dbReference type="NCBI Taxonomy" id="1763456"/>
    <lineage>
        <taxon>Eukaryota</taxon>
        <taxon>Fungi</taxon>
        <taxon>Dikarya</taxon>
        <taxon>Ascomycota</taxon>
        <taxon>Pezizomycotina</taxon>
        <taxon>Leotiomycetes</taxon>
        <taxon>Helotiales</taxon>
        <taxon>Pezizellaceae</taxon>
        <taxon>Calycina</taxon>
    </lineage>
</organism>
<proteinExistence type="predicted"/>